<dbReference type="GO" id="GO:0005829">
    <property type="term" value="C:cytosol"/>
    <property type="evidence" value="ECO:0007669"/>
    <property type="project" value="TreeGrafter"/>
</dbReference>
<comment type="similarity">
    <text evidence="1">Belongs to the NAD(P)H dehydrogenase (quinone) family.</text>
</comment>
<gene>
    <name evidence="4" type="primary">mdaB</name>
    <name evidence="4" type="ORF">CLCHR_19800</name>
</gene>
<feature type="domain" description="Flavodoxin-like fold" evidence="3">
    <location>
        <begin position="8"/>
        <end position="88"/>
    </location>
</feature>
<evidence type="ECO:0000256" key="2">
    <source>
        <dbReference type="ARBA" id="ARBA00023002"/>
    </source>
</evidence>
<dbReference type="InterPro" id="IPR029039">
    <property type="entry name" value="Flavoprotein-like_sf"/>
</dbReference>
<comment type="caution">
    <text evidence="4">The sequence shown here is derived from an EMBL/GenBank/DDBJ whole genome shotgun (WGS) entry which is preliminary data.</text>
</comment>
<keyword evidence="2" id="KW-0560">Oxidoreductase</keyword>
<organism evidence="4 5">
    <name type="scientific">Clostridium chromiireducens</name>
    <dbReference type="NCBI Taxonomy" id="225345"/>
    <lineage>
        <taxon>Bacteria</taxon>
        <taxon>Bacillati</taxon>
        <taxon>Bacillota</taxon>
        <taxon>Clostridia</taxon>
        <taxon>Eubacteriales</taxon>
        <taxon>Clostridiaceae</taxon>
        <taxon>Clostridium</taxon>
    </lineage>
</organism>
<dbReference type="SUPFAM" id="SSF52218">
    <property type="entry name" value="Flavoproteins"/>
    <property type="match status" value="1"/>
</dbReference>
<dbReference type="GO" id="GO:0003955">
    <property type="term" value="F:NAD(P)H dehydrogenase (quinone) activity"/>
    <property type="evidence" value="ECO:0007669"/>
    <property type="project" value="TreeGrafter"/>
</dbReference>
<evidence type="ECO:0000313" key="4">
    <source>
        <dbReference type="EMBL" id="OPJ62466.1"/>
    </source>
</evidence>
<accession>A0A1V4IRA1</accession>
<dbReference type="Proteomes" id="UP000191056">
    <property type="component" value="Unassembled WGS sequence"/>
</dbReference>
<dbReference type="EMBL" id="MZGT01000023">
    <property type="protein sequence ID" value="OPJ62466.1"/>
    <property type="molecule type" value="Genomic_DNA"/>
</dbReference>
<dbReference type="PANTHER" id="PTHR10204:SF34">
    <property type="entry name" value="NAD(P)H DEHYDROGENASE [QUINONE] 1 ISOFORM 1"/>
    <property type="match status" value="1"/>
</dbReference>
<dbReference type="PANTHER" id="PTHR10204">
    <property type="entry name" value="NAD P H OXIDOREDUCTASE-RELATED"/>
    <property type="match status" value="1"/>
</dbReference>
<dbReference type="InterPro" id="IPR003680">
    <property type="entry name" value="Flavodoxin_fold"/>
</dbReference>
<name>A0A1V4IRA1_9CLOT</name>
<dbReference type="Pfam" id="PF02525">
    <property type="entry name" value="Flavodoxin_2"/>
    <property type="match status" value="1"/>
</dbReference>
<reference evidence="4 5" key="1">
    <citation type="submission" date="2017-03" db="EMBL/GenBank/DDBJ databases">
        <title>Genome sequence of Clostridium chromiireducens DSM 23318.</title>
        <authorList>
            <person name="Poehlein A."/>
            <person name="Daniel R."/>
        </authorList>
    </citation>
    <scope>NUCLEOTIDE SEQUENCE [LARGE SCALE GENOMIC DNA]</scope>
    <source>
        <strain evidence="4 5">DSM 23318</strain>
    </source>
</reference>
<evidence type="ECO:0000313" key="5">
    <source>
        <dbReference type="Proteomes" id="UP000191056"/>
    </source>
</evidence>
<dbReference type="AlphaFoldDB" id="A0A1V4IRA1"/>
<keyword evidence="5" id="KW-1185">Reference proteome</keyword>
<proteinExistence type="inferred from homology"/>
<dbReference type="Gene3D" id="3.40.50.360">
    <property type="match status" value="1"/>
</dbReference>
<evidence type="ECO:0000259" key="3">
    <source>
        <dbReference type="Pfam" id="PF02525"/>
    </source>
</evidence>
<evidence type="ECO:0000256" key="1">
    <source>
        <dbReference type="ARBA" id="ARBA00006252"/>
    </source>
</evidence>
<dbReference type="InterPro" id="IPR051545">
    <property type="entry name" value="NAD(P)H_dehydrogenase_qn"/>
</dbReference>
<protein>
    <submittedName>
        <fullName evidence="4">Modulator of drug activity B</fullName>
    </submittedName>
</protein>
<sequence length="101" mass="11389">MHSGNIPEDIKTEQDHVKWADVITFVNPVWWVGLPAVLKGYVDRVFSYGFACESVDGAPRGPLNGKKALLFCTTGSPNEYYAQNGMHNSRYIDRISYNYLS</sequence>
<dbReference type="STRING" id="225345.CLCHR_19800"/>